<dbReference type="GO" id="GO:0006397">
    <property type="term" value="P:mRNA processing"/>
    <property type="evidence" value="ECO:0007669"/>
    <property type="project" value="UniProtKB-KW"/>
</dbReference>
<dbReference type="SMART" id="SM00360">
    <property type="entry name" value="RRM"/>
    <property type="match status" value="2"/>
</dbReference>
<dbReference type="InterPro" id="IPR012677">
    <property type="entry name" value="Nucleotide-bd_a/b_plait_sf"/>
</dbReference>
<dbReference type="PANTHER" id="PTHR23003">
    <property type="entry name" value="RNA RECOGNITION MOTIF RRM DOMAIN CONTAINING PROTEIN"/>
    <property type="match status" value="1"/>
</dbReference>
<evidence type="ECO:0000256" key="4">
    <source>
        <dbReference type="ARBA" id="ARBA00022884"/>
    </source>
</evidence>
<dbReference type="OrthoDB" id="1099063at2759"/>
<comment type="subcellular location">
    <subcellularLocation>
        <location evidence="1">Nucleus</location>
    </subcellularLocation>
</comment>
<evidence type="ECO:0000313" key="10">
    <source>
        <dbReference type="Proteomes" id="UP000603453"/>
    </source>
</evidence>
<gene>
    <name evidence="9" type="ORF">INT47_008374</name>
</gene>
<dbReference type="GO" id="GO:0005634">
    <property type="term" value="C:nucleus"/>
    <property type="evidence" value="ECO:0007669"/>
    <property type="project" value="UniProtKB-SubCell"/>
</dbReference>
<evidence type="ECO:0000256" key="5">
    <source>
        <dbReference type="ARBA" id="ARBA00023242"/>
    </source>
</evidence>
<feature type="region of interest" description="Disordered" evidence="7">
    <location>
        <begin position="163"/>
        <end position="202"/>
    </location>
</feature>
<evidence type="ECO:0000259" key="8">
    <source>
        <dbReference type="PROSITE" id="PS50102"/>
    </source>
</evidence>
<keyword evidence="4 6" id="KW-0694">RNA-binding</keyword>
<keyword evidence="5" id="KW-0539">Nucleus</keyword>
<keyword evidence="3" id="KW-0677">Repeat</keyword>
<dbReference type="GO" id="GO:0003729">
    <property type="term" value="F:mRNA binding"/>
    <property type="evidence" value="ECO:0007669"/>
    <property type="project" value="TreeGrafter"/>
</dbReference>
<dbReference type="SUPFAM" id="SSF54928">
    <property type="entry name" value="RNA-binding domain, RBD"/>
    <property type="match status" value="2"/>
</dbReference>
<keyword evidence="2" id="KW-0507">mRNA processing</keyword>
<dbReference type="InterPro" id="IPR000504">
    <property type="entry name" value="RRM_dom"/>
</dbReference>
<evidence type="ECO:0000256" key="3">
    <source>
        <dbReference type="ARBA" id="ARBA00022737"/>
    </source>
</evidence>
<dbReference type="InterPro" id="IPR050374">
    <property type="entry name" value="RRT5_SRSF_SR"/>
</dbReference>
<sequence>MPGYQVFIGHLANTVTKEDLDLLFRYYGKILDIQIRPNYAFVEFQDKEDAQDVVYDFNGLLFFDHRLDIRYRGSMRTEIRTKETRRVIVKNLSTSTTWQELKAFIQSTGYTATFAAIFMDRYGEGVVEFRDYNDAQDAVARLNNTVFNGRPVRLKLGKVRIRPDTTMEKKVRRPDSSGGSKSDKAATESPRKRKREGTSDKE</sequence>
<feature type="domain" description="RRM" evidence="8">
    <location>
        <begin position="4"/>
        <end position="74"/>
    </location>
</feature>
<organism evidence="9 10">
    <name type="scientific">Mucor saturninus</name>
    <dbReference type="NCBI Taxonomy" id="64648"/>
    <lineage>
        <taxon>Eukaryota</taxon>
        <taxon>Fungi</taxon>
        <taxon>Fungi incertae sedis</taxon>
        <taxon>Mucoromycota</taxon>
        <taxon>Mucoromycotina</taxon>
        <taxon>Mucoromycetes</taxon>
        <taxon>Mucorales</taxon>
        <taxon>Mucorineae</taxon>
        <taxon>Mucoraceae</taxon>
        <taxon>Mucor</taxon>
    </lineage>
</organism>
<dbReference type="PANTHER" id="PTHR23003:SF62">
    <property type="entry name" value="SERINE_ARGININE (SR)-TYPE SHUTTLING MRNA BINDING PROTEIN NPL3"/>
    <property type="match status" value="1"/>
</dbReference>
<comment type="caution">
    <text evidence="9">The sequence shown here is derived from an EMBL/GenBank/DDBJ whole genome shotgun (WGS) entry which is preliminary data.</text>
</comment>
<protein>
    <recommendedName>
        <fullName evidence="8">RRM domain-containing protein</fullName>
    </recommendedName>
</protein>
<feature type="domain" description="RRM" evidence="8">
    <location>
        <begin position="85"/>
        <end position="159"/>
    </location>
</feature>
<accession>A0A8H7RFI1</accession>
<evidence type="ECO:0000256" key="7">
    <source>
        <dbReference type="SAM" id="MobiDB-lite"/>
    </source>
</evidence>
<evidence type="ECO:0000256" key="2">
    <source>
        <dbReference type="ARBA" id="ARBA00022664"/>
    </source>
</evidence>
<evidence type="ECO:0000256" key="6">
    <source>
        <dbReference type="PROSITE-ProRule" id="PRU00176"/>
    </source>
</evidence>
<dbReference type="PROSITE" id="PS50102">
    <property type="entry name" value="RRM"/>
    <property type="match status" value="2"/>
</dbReference>
<dbReference type="GO" id="GO:0005737">
    <property type="term" value="C:cytoplasm"/>
    <property type="evidence" value="ECO:0007669"/>
    <property type="project" value="TreeGrafter"/>
</dbReference>
<keyword evidence="10" id="KW-1185">Reference proteome</keyword>
<dbReference type="AlphaFoldDB" id="A0A8H7RFI1"/>
<dbReference type="Pfam" id="PF00076">
    <property type="entry name" value="RRM_1"/>
    <property type="match status" value="2"/>
</dbReference>
<name>A0A8H7RFI1_9FUNG</name>
<evidence type="ECO:0000256" key="1">
    <source>
        <dbReference type="ARBA" id="ARBA00004123"/>
    </source>
</evidence>
<dbReference type="Proteomes" id="UP000603453">
    <property type="component" value="Unassembled WGS sequence"/>
</dbReference>
<dbReference type="InterPro" id="IPR035979">
    <property type="entry name" value="RBD_domain_sf"/>
</dbReference>
<evidence type="ECO:0000313" key="9">
    <source>
        <dbReference type="EMBL" id="KAG2209530.1"/>
    </source>
</evidence>
<dbReference type="Gene3D" id="3.30.70.330">
    <property type="match status" value="2"/>
</dbReference>
<proteinExistence type="predicted"/>
<dbReference type="EMBL" id="JAEPRD010000015">
    <property type="protein sequence ID" value="KAG2209530.1"/>
    <property type="molecule type" value="Genomic_DNA"/>
</dbReference>
<reference evidence="9" key="1">
    <citation type="submission" date="2020-12" db="EMBL/GenBank/DDBJ databases">
        <title>Metabolic potential, ecology and presence of endohyphal bacteria is reflected in genomic diversity of Mucoromycotina.</title>
        <authorList>
            <person name="Muszewska A."/>
            <person name="Okrasinska A."/>
            <person name="Steczkiewicz K."/>
            <person name="Drgas O."/>
            <person name="Orlowska M."/>
            <person name="Perlinska-Lenart U."/>
            <person name="Aleksandrzak-Piekarczyk T."/>
            <person name="Szatraj K."/>
            <person name="Zielenkiewicz U."/>
            <person name="Pilsyk S."/>
            <person name="Malc E."/>
            <person name="Mieczkowski P."/>
            <person name="Kruszewska J.S."/>
            <person name="Biernat P."/>
            <person name="Pawlowska J."/>
        </authorList>
    </citation>
    <scope>NUCLEOTIDE SEQUENCE</scope>
    <source>
        <strain evidence="9">WA0000017839</strain>
    </source>
</reference>